<feature type="region of interest" description="Disordered" evidence="1">
    <location>
        <begin position="1"/>
        <end position="39"/>
    </location>
</feature>
<comment type="caution">
    <text evidence="2">The sequence shown here is derived from an EMBL/GenBank/DDBJ whole genome shotgun (WGS) entry which is preliminary data.</text>
</comment>
<organism evidence="2 3">
    <name type="scientific">Rugosimonospora acidiphila</name>
    <dbReference type="NCBI Taxonomy" id="556531"/>
    <lineage>
        <taxon>Bacteria</taxon>
        <taxon>Bacillati</taxon>
        <taxon>Actinomycetota</taxon>
        <taxon>Actinomycetes</taxon>
        <taxon>Micromonosporales</taxon>
        <taxon>Micromonosporaceae</taxon>
        <taxon>Rugosimonospora</taxon>
    </lineage>
</organism>
<evidence type="ECO:0000313" key="2">
    <source>
        <dbReference type="EMBL" id="GAA5182439.1"/>
    </source>
</evidence>
<keyword evidence="3" id="KW-1185">Reference proteome</keyword>
<reference evidence="3" key="1">
    <citation type="journal article" date="2019" name="Int. J. Syst. Evol. Microbiol.">
        <title>The Global Catalogue of Microorganisms (GCM) 10K type strain sequencing project: providing services to taxonomists for standard genome sequencing and annotation.</title>
        <authorList>
            <consortium name="The Broad Institute Genomics Platform"/>
            <consortium name="The Broad Institute Genome Sequencing Center for Infectious Disease"/>
            <person name="Wu L."/>
            <person name="Ma J."/>
        </authorList>
    </citation>
    <scope>NUCLEOTIDE SEQUENCE [LARGE SCALE GENOMIC DNA]</scope>
    <source>
        <strain evidence="3">JCM 18304</strain>
    </source>
</reference>
<dbReference type="Proteomes" id="UP001501570">
    <property type="component" value="Unassembled WGS sequence"/>
</dbReference>
<protein>
    <submittedName>
        <fullName evidence="2">Uncharacterized protein</fullName>
    </submittedName>
</protein>
<accession>A0ABP9RPH8</accession>
<name>A0ABP9RPH8_9ACTN</name>
<evidence type="ECO:0000256" key="1">
    <source>
        <dbReference type="SAM" id="MobiDB-lite"/>
    </source>
</evidence>
<evidence type="ECO:0000313" key="3">
    <source>
        <dbReference type="Proteomes" id="UP001501570"/>
    </source>
</evidence>
<sequence length="122" mass="13693">MPIAIPPVLSQWSRQPPDESPESDPGDQVAQRLPTETSIGHRVPMLVRRLVTGHDARTISVREEGMCTDPRRLTADGGIRHRGPVSPVRVTPYYSHASWPAHLANELRQRTPDRYLPFITPS</sequence>
<dbReference type="EMBL" id="BAABJQ010000004">
    <property type="protein sequence ID" value="GAA5182439.1"/>
    <property type="molecule type" value="Genomic_DNA"/>
</dbReference>
<gene>
    <name evidence="2" type="ORF">GCM10023322_19440</name>
</gene>
<proteinExistence type="predicted"/>